<dbReference type="AlphaFoldDB" id="A0A1I5TMK1"/>
<proteinExistence type="predicted"/>
<evidence type="ECO:0000313" key="2">
    <source>
        <dbReference type="Proteomes" id="UP000182624"/>
    </source>
</evidence>
<dbReference type="OrthoDB" id="3183892at2"/>
<reference evidence="2" key="1">
    <citation type="submission" date="2016-10" db="EMBL/GenBank/DDBJ databases">
        <authorList>
            <person name="Varghese N."/>
            <person name="Submissions S."/>
        </authorList>
    </citation>
    <scope>NUCLEOTIDE SEQUENCE [LARGE SCALE GENOMIC DNA]</scope>
    <source>
        <strain evidence="2">P18</strain>
    </source>
</reference>
<protein>
    <recommendedName>
        <fullName evidence="3">DUF4869 domain-containing protein</fullName>
    </recommendedName>
</protein>
<dbReference type="Proteomes" id="UP000182624">
    <property type="component" value="Unassembled WGS sequence"/>
</dbReference>
<dbReference type="RefSeq" id="WP_074886740.1">
    <property type="nucleotide sequence ID" value="NZ_FOXO01000009.1"/>
</dbReference>
<dbReference type="InterPro" id="IPR032360">
    <property type="entry name" value="DUF4869"/>
</dbReference>
<organism evidence="1 2">
    <name type="scientific">Butyrivibrio proteoclasticus</name>
    <dbReference type="NCBI Taxonomy" id="43305"/>
    <lineage>
        <taxon>Bacteria</taxon>
        <taxon>Bacillati</taxon>
        <taxon>Bacillota</taxon>
        <taxon>Clostridia</taxon>
        <taxon>Lachnospirales</taxon>
        <taxon>Lachnospiraceae</taxon>
        <taxon>Butyrivibrio</taxon>
    </lineage>
</organism>
<evidence type="ECO:0000313" key="1">
    <source>
        <dbReference type="EMBL" id="SFP84270.1"/>
    </source>
</evidence>
<dbReference type="EMBL" id="FOXO01000009">
    <property type="protein sequence ID" value="SFP84270.1"/>
    <property type="molecule type" value="Genomic_DNA"/>
</dbReference>
<gene>
    <name evidence="1" type="ORF">SAMN04487928_109112</name>
</gene>
<accession>A0A1I5TMK1</accession>
<name>A0A1I5TMK1_9FIRM</name>
<keyword evidence="2" id="KW-1185">Reference proteome</keyword>
<sequence length="145" mass="16925">MLRIYFGEKEDVMHGPSWFRFNYDEEWLADPFVEEMMTDIDKSHYKGGQLIESDVLGPIPPEKLSGGLQTLICIYKRPDLVFNATSCGEDCAKWLAEIGRREDITINLRYYMPFDDCNDIEIEILNDNIKVTNAKDYMHEALKYV</sequence>
<dbReference type="Pfam" id="PF16163">
    <property type="entry name" value="DUF4869"/>
    <property type="match status" value="1"/>
</dbReference>
<evidence type="ECO:0008006" key="3">
    <source>
        <dbReference type="Google" id="ProtNLM"/>
    </source>
</evidence>